<proteinExistence type="predicted"/>
<accession>A0ABV0GHG7</accession>
<organism evidence="1 2">
    <name type="scientific">Roseateles flavus</name>
    <dbReference type="NCBI Taxonomy" id="3149041"/>
    <lineage>
        <taxon>Bacteria</taxon>
        <taxon>Pseudomonadati</taxon>
        <taxon>Pseudomonadota</taxon>
        <taxon>Betaproteobacteria</taxon>
        <taxon>Burkholderiales</taxon>
        <taxon>Sphaerotilaceae</taxon>
        <taxon>Roseateles</taxon>
    </lineage>
</organism>
<sequence>MARRADRIKAMHSDDLYASVVQLWNDYRKGGYPTVVALRAACQQALLLSRSSVKGEVPGTSGLMAAKPFPIPGESAASTAQREAAWQRINQRCLPIAQDSLRMSAPEADEPFERDLDRVRASGDFRQMVALEFAYGRLDQVLMSYLTRMGRAEGYLPWFEGQALGGAANAELYDKALSVAGTLLYVDPRSPSPHLYALALCAQKGLCTGSLEERLLADYPAGSPERATIQALYPRMMAAVLRGDLDAFEFRKKP</sequence>
<protein>
    <submittedName>
        <fullName evidence="1">Uncharacterized protein</fullName>
    </submittedName>
</protein>
<keyword evidence="2" id="KW-1185">Reference proteome</keyword>
<gene>
    <name evidence="1" type="ORF">ABDJ40_17395</name>
</gene>
<dbReference type="EMBL" id="JBDPZC010000008">
    <property type="protein sequence ID" value="MEO3714546.1"/>
    <property type="molecule type" value="Genomic_DNA"/>
</dbReference>
<dbReference type="Proteomes" id="UP001462640">
    <property type="component" value="Unassembled WGS sequence"/>
</dbReference>
<dbReference type="RefSeq" id="WP_347611636.1">
    <property type="nucleotide sequence ID" value="NZ_JBDPZC010000008.1"/>
</dbReference>
<evidence type="ECO:0000313" key="1">
    <source>
        <dbReference type="EMBL" id="MEO3714546.1"/>
    </source>
</evidence>
<evidence type="ECO:0000313" key="2">
    <source>
        <dbReference type="Proteomes" id="UP001462640"/>
    </source>
</evidence>
<reference evidence="1 2" key="1">
    <citation type="submission" date="2024-05" db="EMBL/GenBank/DDBJ databases">
        <title>Roseateles sp. 2.12 16S ribosomal RNA gene Genome sequencing and assembly.</title>
        <authorList>
            <person name="Woo H."/>
        </authorList>
    </citation>
    <scope>NUCLEOTIDE SEQUENCE [LARGE SCALE GENOMIC DNA]</scope>
    <source>
        <strain evidence="1 2">2.12</strain>
    </source>
</reference>
<name>A0ABV0GHG7_9BURK</name>
<comment type="caution">
    <text evidence="1">The sequence shown here is derived from an EMBL/GenBank/DDBJ whole genome shotgun (WGS) entry which is preliminary data.</text>
</comment>